<protein>
    <submittedName>
        <fullName evidence="4">TetR/AcrR family transcriptional regulator</fullName>
    </submittedName>
</protein>
<gene>
    <name evidence="4" type="ORF">P4H66_17485</name>
</gene>
<dbReference type="Pfam" id="PF14278">
    <property type="entry name" value="TetR_C_8"/>
    <property type="match status" value="1"/>
</dbReference>
<dbReference type="InterPro" id="IPR050624">
    <property type="entry name" value="HTH-type_Tx_Regulator"/>
</dbReference>
<dbReference type="PANTHER" id="PTHR43479:SF7">
    <property type="entry name" value="TETR-FAMILY TRANSCRIPTIONAL REGULATOR"/>
    <property type="match status" value="1"/>
</dbReference>
<dbReference type="Pfam" id="PF00440">
    <property type="entry name" value="TetR_N"/>
    <property type="match status" value="1"/>
</dbReference>
<dbReference type="PRINTS" id="PR00455">
    <property type="entry name" value="HTHTETR"/>
</dbReference>
<dbReference type="InterPro" id="IPR001647">
    <property type="entry name" value="HTH_TetR"/>
</dbReference>
<dbReference type="PROSITE" id="PS50977">
    <property type="entry name" value="HTH_TETR_2"/>
    <property type="match status" value="1"/>
</dbReference>
<reference evidence="4 5" key="1">
    <citation type="submission" date="2023-03" db="EMBL/GenBank/DDBJ databases">
        <title>Bacillus Genome Sequencing.</title>
        <authorList>
            <person name="Dunlap C."/>
        </authorList>
    </citation>
    <scope>NUCLEOTIDE SEQUENCE [LARGE SCALE GENOMIC DNA]</scope>
    <source>
        <strain evidence="4 5">BD-525</strain>
    </source>
</reference>
<dbReference type="PANTHER" id="PTHR43479">
    <property type="entry name" value="ACREF/ENVCD OPERON REPRESSOR-RELATED"/>
    <property type="match status" value="1"/>
</dbReference>
<keyword evidence="1 2" id="KW-0238">DNA-binding</keyword>
<dbReference type="RefSeq" id="WP_326089291.1">
    <property type="nucleotide sequence ID" value="NZ_JARLKZ010000014.1"/>
</dbReference>
<feature type="DNA-binding region" description="H-T-H motif" evidence="2">
    <location>
        <begin position="29"/>
        <end position="48"/>
    </location>
</feature>
<dbReference type="EMBL" id="JARLKZ010000014">
    <property type="protein sequence ID" value="MEC0241613.1"/>
    <property type="molecule type" value="Genomic_DNA"/>
</dbReference>
<dbReference type="InterPro" id="IPR039532">
    <property type="entry name" value="TetR_C_Firmicutes"/>
</dbReference>
<dbReference type="Proteomes" id="UP001344632">
    <property type="component" value="Unassembled WGS sequence"/>
</dbReference>
<dbReference type="SUPFAM" id="SSF46689">
    <property type="entry name" value="Homeodomain-like"/>
    <property type="match status" value="1"/>
</dbReference>
<organism evidence="4 5">
    <name type="scientific">Paenibacillus dokdonensis</name>
    <dbReference type="NCBI Taxonomy" id="2567944"/>
    <lineage>
        <taxon>Bacteria</taxon>
        <taxon>Bacillati</taxon>
        <taxon>Bacillota</taxon>
        <taxon>Bacilli</taxon>
        <taxon>Bacillales</taxon>
        <taxon>Paenibacillaceae</taxon>
        <taxon>Paenibacillus</taxon>
    </lineage>
</organism>
<evidence type="ECO:0000259" key="3">
    <source>
        <dbReference type="PROSITE" id="PS50977"/>
    </source>
</evidence>
<keyword evidence="5" id="KW-1185">Reference proteome</keyword>
<evidence type="ECO:0000313" key="5">
    <source>
        <dbReference type="Proteomes" id="UP001344632"/>
    </source>
</evidence>
<sequence length="188" mass="21643">MDRRIKKNQAAIMNALMQLIAEKEFEKITINDIAERADVNRGTVYSHYSDKYDLLDNCIEAQLTHLMESCYSADATGTFSTKSLLLHTIKEIKQNAPLYKILLSIKDVSSFRIHLNSMINKQIMEHMNETNLSIDDLSKSIFAQFMSSAIVGVIEWWFNQSMPCSTEELTDRLWTLLEMNQLIPLKTS</sequence>
<dbReference type="InterPro" id="IPR009057">
    <property type="entry name" value="Homeodomain-like_sf"/>
</dbReference>
<feature type="domain" description="HTH tetR-type" evidence="3">
    <location>
        <begin position="6"/>
        <end position="66"/>
    </location>
</feature>
<evidence type="ECO:0000256" key="2">
    <source>
        <dbReference type="PROSITE-ProRule" id="PRU00335"/>
    </source>
</evidence>
<evidence type="ECO:0000256" key="1">
    <source>
        <dbReference type="ARBA" id="ARBA00023125"/>
    </source>
</evidence>
<comment type="caution">
    <text evidence="4">The sequence shown here is derived from an EMBL/GenBank/DDBJ whole genome shotgun (WGS) entry which is preliminary data.</text>
</comment>
<proteinExistence type="predicted"/>
<dbReference type="Gene3D" id="1.10.357.10">
    <property type="entry name" value="Tetracycline Repressor, domain 2"/>
    <property type="match status" value="1"/>
</dbReference>
<evidence type="ECO:0000313" key="4">
    <source>
        <dbReference type="EMBL" id="MEC0241613.1"/>
    </source>
</evidence>
<accession>A0ABU6GQV5</accession>
<name>A0ABU6GQV5_9BACL</name>